<proteinExistence type="predicted"/>
<dbReference type="Gene3D" id="1.10.10.580">
    <property type="entry name" value="Structural maintenance of chromosome 1. Chain E"/>
    <property type="match status" value="1"/>
</dbReference>
<comment type="caution">
    <text evidence="3">The sequence shown here is derived from an EMBL/GenBank/DDBJ whole genome shotgun (WGS) entry which is preliminary data.</text>
</comment>
<dbReference type="InterPro" id="IPR023093">
    <property type="entry name" value="ScpA-like_C"/>
</dbReference>
<dbReference type="InterPro" id="IPR003768">
    <property type="entry name" value="ScpA"/>
</dbReference>
<evidence type="ECO:0000313" key="4">
    <source>
        <dbReference type="Proteomes" id="UP000053326"/>
    </source>
</evidence>
<name>A0A101FFY4_9THEO</name>
<gene>
    <name evidence="3" type="ORF">XD66_0971</name>
</gene>
<keyword evidence="1" id="KW-0159">Chromosome partition</keyword>
<dbReference type="PANTHER" id="PTHR33969:SF2">
    <property type="entry name" value="SEGREGATION AND CONDENSATION PROTEIN A"/>
    <property type="match status" value="1"/>
</dbReference>
<evidence type="ECO:0000256" key="1">
    <source>
        <dbReference type="ARBA" id="ARBA00022829"/>
    </source>
</evidence>
<reference evidence="4" key="1">
    <citation type="journal article" date="2015" name="MBio">
        <title>Genome-Resolved Metagenomic Analysis Reveals Roles for Candidate Phyla and Other Microbial Community Members in Biogeochemical Transformations in Oil Reservoirs.</title>
        <authorList>
            <person name="Hu P."/>
            <person name="Tom L."/>
            <person name="Singh A."/>
            <person name="Thomas B.C."/>
            <person name="Baker B.J."/>
            <person name="Piceno Y.M."/>
            <person name="Andersen G.L."/>
            <person name="Banfield J.F."/>
        </authorList>
    </citation>
    <scope>NUCLEOTIDE SEQUENCE [LARGE SCALE GENOMIC DNA]</scope>
</reference>
<evidence type="ECO:0000256" key="2">
    <source>
        <dbReference type="ARBA" id="ARBA00044777"/>
    </source>
</evidence>
<dbReference type="GO" id="GO:0007059">
    <property type="term" value="P:chromosome segregation"/>
    <property type="evidence" value="ECO:0007669"/>
    <property type="project" value="UniProtKB-KW"/>
</dbReference>
<dbReference type="AlphaFoldDB" id="A0A101FFY4"/>
<evidence type="ECO:0000313" key="3">
    <source>
        <dbReference type="EMBL" id="KUK36320.1"/>
    </source>
</evidence>
<dbReference type="Proteomes" id="UP000053326">
    <property type="component" value="Unassembled WGS sequence"/>
</dbReference>
<sequence>MKYQVKLEIYNGPLDLLLRLLEKEEIPARDVSVCSIIEQFLEHFRGTGSNDIEEGGRFLVLAAALLSLKARLLLPQPRRQEGEREYCNEEDDREGLTETSLQDYLLIVKAAAILDERAREWRRSYPRSLNIVREHRGVQEDVSLLVRAFQRVLAERPSPPAAYVVENSAFDLEEAIENVKKMAQERPEGLLFRELFTDKSGKEEVIAVFLAVLELVFQGEIKVWQDRETGEIHLLA</sequence>
<accession>A0A101FFY4</accession>
<dbReference type="Gene3D" id="6.10.250.2410">
    <property type="match status" value="1"/>
</dbReference>
<dbReference type="PANTHER" id="PTHR33969">
    <property type="entry name" value="SEGREGATION AND CONDENSATION PROTEIN A"/>
    <property type="match status" value="1"/>
</dbReference>
<organism evidence="3 4">
    <name type="scientific">Thermacetogenium phaeum</name>
    <dbReference type="NCBI Taxonomy" id="85874"/>
    <lineage>
        <taxon>Bacteria</taxon>
        <taxon>Bacillati</taxon>
        <taxon>Bacillota</taxon>
        <taxon>Clostridia</taxon>
        <taxon>Thermoanaerobacterales</taxon>
        <taxon>Thermoanaerobacteraceae</taxon>
        <taxon>Thermacetogenium</taxon>
    </lineage>
</organism>
<protein>
    <recommendedName>
        <fullName evidence="2">Segregation and condensation protein A</fullName>
    </recommendedName>
</protein>
<dbReference type="EMBL" id="LGFO01000117">
    <property type="protein sequence ID" value="KUK36320.1"/>
    <property type="molecule type" value="Genomic_DNA"/>
</dbReference>
<dbReference type="Pfam" id="PF02616">
    <property type="entry name" value="SMC_ScpA"/>
    <property type="match status" value="1"/>
</dbReference>